<proteinExistence type="predicted"/>
<protein>
    <recommendedName>
        <fullName evidence="5">Secreted protein</fullName>
    </recommendedName>
</protein>
<feature type="chain" id="PRO_5044012847" description="Secreted protein" evidence="2">
    <location>
        <begin position="20"/>
        <end position="691"/>
    </location>
</feature>
<reference evidence="3 4" key="1">
    <citation type="submission" date="2019-10" db="EMBL/GenBank/DDBJ databases">
        <authorList>
            <person name="Palmer J.M."/>
        </authorList>
    </citation>
    <scope>NUCLEOTIDE SEQUENCE [LARGE SCALE GENOMIC DNA]</scope>
    <source>
        <strain evidence="3 4">TWF730</strain>
    </source>
</reference>
<sequence>MKPLRLLVILAALSTPSTADIPSPACHNPMPRTPPIGKSPFVTNTWSFLELLSGTQQFLQMSSTLRDSTRSLYAILVKIEQAQQQQQSYIPYFPFSQALELYTHIVERKLHCWPVPKYLAFYLVQLRDLNTMGQIESYEPREMRVPNPVRQTQWQYRENGGKLVRGGTTPGTQASNTQRVGMGTQPGPGTPNTPTQFLPELPNTQTSRRIPGGVGTDRGTVGTARGTARTSDRDVGPGPRDQPGPMQMEILAGEGGTAGPNISTNKKTNNNQMQRNTMNMNEMPPQHRQHWDRPTNGDVSAPKLGYPAYDFMNKGTGFGDYGESMFITKPNSHTSGLRSKDTPSGWDEIRMPTMFMPKGALDRATDQPAPSNHVFPDRGQFGGFINMDPIPRLDPIVEEQARPKFENPVGPSPMNMFQPPDEKANIRLSPFPYRHDPQWKPAVSRTFFLGEPDNRSPLQDFAANFEKAKGAQQGFTTPHAIPGNKLDWLESSTWPKQEAPAQNNRENPIVIGDSVEEEKEATPVGNQMGDIEIEYQEGDNFKRRLFKRGDDDPPGTTAVKPQKLPTIYANQLRSFQARIDDFWSPIFDLLVSDNYLGFSLEQIRPTWQTALPWREYGDTLGKISTILSAWQKDRDVKKEVLTIEQLEAKFGHMLHAMTLGRLVTPFPRRPDDEVYMGEDDEELTVEEPSYG</sequence>
<name>A0AAV9VNG9_9PEZI</name>
<dbReference type="Proteomes" id="UP001373714">
    <property type="component" value="Unassembled WGS sequence"/>
</dbReference>
<organism evidence="3 4">
    <name type="scientific">Orbilia blumenaviensis</name>
    <dbReference type="NCBI Taxonomy" id="1796055"/>
    <lineage>
        <taxon>Eukaryota</taxon>
        <taxon>Fungi</taxon>
        <taxon>Dikarya</taxon>
        <taxon>Ascomycota</taxon>
        <taxon>Pezizomycotina</taxon>
        <taxon>Orbiliomycetes</taxon>
        <taxon>Orbiliales</taxon>
        <taxon>Orbiliaceae</taxon>
        <taxon>Orbilia</taxon>
    </lineage>
</organism>
<comment type="caution">
    <text evidence="3">The sequence shown here is derived from an EMBL/GenBank/DDBJ whole genome shotgun (WGS) entry which is preliminary data.</text>
</comment>
<dbReference type="EMBL" id="JAVHNS010000001">
    <property type="protein sequence ID" value="KAK6362868.1"/>
    <property type="molecule type" value="Genomic_DNA"/>
</dbReference>
<evidence type="ECO:0008006" key="5">
    <source>
        <dbReference type="Google" id="ProtNLM"/>
    </source>
</evidence>
<dbReference type="AlphaFoldDB" id="A0AAV9VNG9"/>
<keyword evidence="2" id="KW-0732">Signal</keyword>
<feature type="compositionally biased region" description="Low complexity" evidence="1">
    <location>
        <begin position="181"/>
        <end position="195"/>
    </location>
</feature>
<feature type="compositionally biased region" description="Polar residues" evidence="1">
    <location>
        <begin position="170"/>
        <end position="179"/>
    </location>
</feature>
<evidence type="ECO:0000313" key="3">
    <source>
        <dbReference type="EMBL" id="KAK6362868.1"/>
    </source>
</evidence>
<feature type="compositionally biased region" description="Low complexity" evidence="1">
    <location>
        <begin position="217"/>
        <end position="229"/>
    </location>
</feature>
<accession>A0AAV9VNG9</accession>
<evidence type="ECO:0000313" key="4">
    <source>
        <dbReference type="Proteomes" id="UP001373714"/>
    </source>
</evidence>
<keyword evidence="4" id="KW-1185">Reference proteome</keyword>
<evidence type="ECO:0000256" key="1">
    <source>
        <dbReference type="SAM" id="MobiDB-lite"/>
    </source>
</evidence>
<feature type="region of interest" description="Disordered" evidence="1">
    <location>
        <begin position="161"/>
        <end position="244"/>
    </location>
</feature>
<evidence type="ECO:0000256" key="2">
    <source>
        <dbReference type="SAM" id="SignalP"/>
    </source>
</evidence>
<feature type="signal peptide" evidence="2">
    <location>
        <begin position="1"/>
        <end position="19"/>
    </location>
</feature>
<gene>
    <name evidence="3" type="ORF">TWF730_000321</name>
</gene>